<sequence length="383" mass="44570">MQAKIVGVGVDTLKVNLKRLTEGGIPDPVQELPGDLESRLKEWQEEARNEGKPLPLPPEYSFEDARLSMYPNGASAWKYIMRNDCLEIKIGPRLQLPMIASVTFQSPYLWGFGPVRAVQRADTFLCQVFGQVAMQVAQIDACVDLVGLKLPTEWERVFISHALRKRPIGEFQKDQAVYRGRKLETVNFSGHGCPVSCKVYNKSKEIKHSDKKWFELVWEKRSWEPGEEVWRVEFSLEREVLREMGLDDVYDTLRNVKRLWAYCTEEWLRMVRPGQTKNRTRWPTHPTWEKIQRAFDLYGDRALDQLGPLVREPRRVKNKERAEAAIAGYMTTYAAWDQEMAEDIDPATIFATVYDKVIERWNQRGIVPGELIREKRFLYSEKA</sequence>
<protein>
    <recommendedName>
        <fullName evidence="3">Replication initiation factor</fullName>
    </recommendedName>
</protein>
<name>A0ABQ3UHL4_9CHLR</name>
<proteinExistence type="predicted"/>
<dbReference type="RefSeq" id="WP_201369096.1">
    <property type="nucleotide sequence ID" value="NZ_BNJG01000001.1"/>
</dbReference>
<comment type="caution">
    <text evidence="1">The sequence shown here is derived from an EMBL/GenBank/DDBJ whole genome shotgun (WGS) entry which is preliminary data.</text>
</comment>
<reference evidence="1 2" key="1">
    <citation type="journal article" date="2021" name="Int. J. Syst. Evol. Microbiol.">
        <title>Reticulibacter mediterranei gen. nov., sp. nov., within the new family Reticulibacteraceae fam. nov., and Ktedonospora formicarum gen. nov., sp. nov., Ktedonobacter robiniae sp. nov., Dictyobacter formicarum sp. nov. and Dictyobacter arantiisoli sp. nov., belonging to the class Ktedonobacteria.</title>
        <authorList>
            <person name="Yabe S."/>
            <person name="Zheng Y."/>
            <person name="Wang C.M."/>
            <person name="Sakai Y."/>
            <person name="Abe K."/>
            <person name="Yokota A."/>
            <person name="Donadio S."/>
            <person name="Cavaletti L."/>
            <person name="Monciardini P."/>
        </authorList>
    </citation>
    <scope>NUCLEOTIDE SEQUENCE [LARGE SCALE GENOMIC DNA]</scope>
    <source>
        <strain evidence="1 2">SOSP1-30</strain>
    </source>
</reference>
<dbReference type="EMBL" id="BNJG01000001">
    <property type="protein sequence ID" value="GHO52158.1"/>
    <property type="molecule type" value="Genomic_DNA"/>
</dbReference>
<accession>A0ABQ3UHL4</accession>
<organism evidence="1 2">
    <name type="scientific">Ktedonobacter robiniae</name>
    <dbReference type="NCBI Taxonomy" id="2778365"/>
    <lineage>
        <taxon>Bacteria</taxon>
        <taxon>Bacillati</taxon>
        <taxon>Chloroflexota</taxon>
        <taxon>Ktedonobacteria</taxon>
        <taxon>Ktedonobacterales</taxon>
        <taxon>Ktedonobacteraceae</taxon>
        <taxon>Ktedonobacter</taxon>
    </lineage>
</organism>
<evidence type="ECO:0000313" key="2">
    <source>
        <dbReference type="Proteomes" id="UP000654345"/>
    </source>
</evidence>
<dbReference type="Proteomes" id="UP000654345">
    <property type="component" value="Unassembled WGS sequence"/>
</dbReference>
<keyword evidence="2" id="KW-1185">Reference proteome</keyword>
<evidence type="ECO:0000313" key="1">
    <source>
        <dbReference type="EMBL" id="GHO52158.1"/>
    </source>
</evidence>
<evidence type="ECO:0008006" key="3">
    <source>
        <dbReference type="Google" id="ProtNLM"/>
    </source>
</evidence>
<gene>
    <name evidence="1" type="ORF">KSB_06330</name>
</gene>